<dbReference type="Pfam" id="PF07555">
    <property type="entry name" value="NAGidase"/>
    <property type="match status" value="1"/>
</dbReference>
<organism evidence="6 7">
    <name type="scientific">Neobacillus niacini</name>
    <dbReference type="NCBI Taxonomy" id="86668"/>
    <lineage>
        <taxon>Bacteria</taxon>
        <taxon>Bacillati</taxon>
        <taxon>Bacillota</taxon>
        <taxon>Bacilli</taxon>
        <taxon>Bacillales</taxon>
        <taxon>Bacillaceae</taxon>
        <taxon>Neobacillus</taxon>
    </lineage>
</organism>
<dbReference type="Pfam" id="PF02838">
    <property type="entry name" value="Glyco_hydro_20b"/>
    <property type="match status" value="1"/>
</dbReference>
<dbReference type="InterPro" id="IPR011496">
    <property type="entry name" value="O-GlcNAcase_cat"/>
</dbReference>
<dbReference type="EMBL" id="JACCBX010000001">
    <property type="protein sequence ID" value="NYE03374.1"/>
    <property type="molecule type" value="Genomic_DNA"/>
</dbReference>
<reference evidence="7" key="2">
    <citation type="submission" date="2020-08" db="EMBL/GenBank/DDBJ databases">
        <title>The Agave Microbiome: Exploring the role of microbial communities in plant adaptations to desert environments.</title>
        <authorList>
            <person name="Partida-Martinez L.P."/>
        </authorList>
    </citation>
    <scope>NUCLEOTIDE SEQUENCE [LARGE SCALE GENOMIC DNA]</scope>
    <source>
        <strain evidence="7">AT2.8</strain>
    </source>
</reference>
<dbReference type="SUPFAM" id="SSF55545">
    <property type="entry name" value="beta-N-acetylhexosaminidase-like domain"/>
    <property type="match status" value="1"/>
</dbReference>
<gene>
    <name evidence="6" type="ORF">F4694_000093</name>
</gene>
<feature type="domain" description="F5/8 type C" evidence="4">
    <location>
        <begin position="631"/>
        <end position="768"/>
    </location>
</feature>
<dbReference type="SUPFAM" id="SSF140657">
    <property type="entry name" value="Hyaluronidase post-catalytic domain-like"/>
    <property type="match status" value="1"/>
</dbReference>
<dbReference type="PANTHER" id="PTHR13170:SF16">
    <property type="entry name" value="PROTEIN O-GLCNACASE"/>
    <property type="match status" value="1"/>
</dbReference>
<dbReference type="InterPro" id="IPR015882">
    <property type="entry name" value="HEX_bac_N"/>
</dbReference>
<dbReference type="Pfam" id="PF21774">
    <property type="entry name" value="NagJ_C"/>
    <property type="match status" value="1"/>
</dbReference>
<dbReference type="GO" id="GO:1901135">
    <property type="term" value="P:carbohydrate derivative metabolic process"/>
    <property type="evidence" value="ECO:0007669"/>
    <property type="project" value="UniProtKB-ARBA"/>
</dbReference>
<evidence type="ECO:0000256" key="1">
    <source>
        <dbReference type="ARBA" id="ARBA00022801"/>
    </source>
</evidence>
<evidence type="ECO:0000313" key="7">
    <source>
        <dbReference type="Proteomes" id="UP000548423"/>
    </source>
</evidence>
<feature type="active site" description="Proton donor" evidence="3">
    <location>
        <position position="307"/>
    </location>
</feature>
<evidence type="ECO:0000313" key="6">
    <source>
        <dbReference type="EMBL" id="NYE03374.1"/>
    </source>
</evidence>
<dbReference type="InterPro" id="IPR029018">
    <property type="entry name" value="Hex-like_dom2"/>
</dbReference>
<proteinExistence type="inferred from homology"/>
<dbReference type="SUPFAM" id="SSF51445">
    <property type="entry name" value="(Trans)glycosidases"/>
    <property type="match status" value="1"/>
</dbReference>
<dbReference type="GO" id="GO:0004415">
    <property type="term" value="F:hyalurononglucosaminidase activity"/>
    <property type="evidence" value="ECO:0007669"/>
    <property type="project" value="UniProtKB-EC"/>
</dbReference>
<accession>A0A852T7B3</accession>
<dbReference type="InterPro" id="IPR049019">
    <property type="entry name" value="NagJ-like_helical"/>
</dbReference>
<dbReference type="InterPro" id="IPR017853">
    <property type="entry name" value="GH"/>
</dbReference>
<dbReference type="Gene3D" id="1.20.58.460">
    <property type="entry name" value="Hyaluronidase post-catalytic domain-like"/>
    <property type="match status" value="1"/>
</dbReference>
<keyword evidence="2 3" id="KW-0326">Glycosidase</keyword>
<sequence>MAKSKAIKAVVSACLVSGLLVPFDSQHIGKAQGSKSFELTVSPIPKYLEQTDNGFPLNPKVALVTEEGTDPAAINELKQALKEAGVTTIMESSMKDPKLQAPVIIWLGEFSAPDELKIIQQHTGLVDLEMTKNEGYIVASKHGTQDKKHIVISGHDEAGTFYGTQTFKQIIVERKGTDWIPEVEIKDWPTMPIRGSIEGFYGAPWSHEDRLRQLEFYGEHKMNSYIYAPKDDPYHRDKWKEPYPADKLTEIAELVQAAHDNHVDFTFAISPGNTITYSSEADLQALMDKAQAMWDIGVRSFALFLDDIDPSLRSPEDRAMFGSDRNPPAAAQAYLLNRFNEEFIQKHEGAERLITVPTDYYQAGTTPYRERFAALVQPDIIVQWTGIGVVAPTITSEDADKIHGIFKHDLLVWDNYPVNDFDRNRLFLAPLTGRDSDLTEEHGVIGLTANPMNEAEASKIPLFTVADYTWNPEAYDPADSLKRSLIEFAPAAYEPLNILVEASYATSLNSNQEPISERLKPLIEEFWSAEEANDSQGVTEAGTALLKEFSKLKEAPSQLRNQVNNPNFLKEVDGYLNKLELLGQTGETAVNLVLAQQSGNVAGVAEARLALQQSMTAMDKIPQKLSIGVVPTFLDRALKGKNLAEGKQATASTSEVDWLTPNLAVDGNNNTRWASLYTDNQWISVDLGQVYSIDKVKLNWEAAYGKQYKIQVSTDGSQWTDVYTELNSNGGIDEIQFPATDARYVKMQGIKRSSGWGYSLYEISVFETQN</sequence>
<dbReference type="Pfam" id="PF00754">
    <property type="entry name" value="F5_F8_type_C"/>
    <property type="match status" value="1"/>
</dbReference>
<dbReference type="PROSITE" id="PS52009">
    <property type="entry name" value="GH84"/>
    <property type="match status" value="1"/>
</dbReference>
<dbReference type="PROSITE" id="PS50022">
    <property type="entry name" value="FA58C_3"/>
    <property type="match status" value="1"/>
</dbReference>
<name>A0A852T7B3_9BACI</name>
<dbReference type="InterPro" id="IPR051822">
    <property type="entry name" value="Glycosyl_Hydrolase_84"/>
</dbReference>
<keyword evidence="1 3" id="KW-0378">Hydrolase</keyword>
<dbReference type="Gene3D" id="3.30.379.10">
    <property type="entry name" value="Chitobiase/beta-hexosaminidase domain 2-like"/>
    <property type="match status" value="1"/>
</dbReference>
<comment type="similarity">
    <text evidence="3">Belongs to the glycosyl hydrolase 84 family.</text>
</comment>
<dbReference type="Gene3D" id="3.20.20.80">
    <property type="entry name" value="Glycosidases"/>
    <property type="match status" value="1"/>
</dbReference>
<dbReference type="Gene3D" id="2.60.120.260">
    <property type="entry name" value="Galactose-binding domain-like"/>
    <property type="match status" value="1"/>
</dbReference>
<dbReference type="Proteomes" id="UP000548423">
    <property type="component" value="Unassembled WGS sequence"/>
</dbReference>
<dbReference type="GO" id="GO:0005975">
    <property type="term" value="P:carbohydrate metabolic process"/>
    <property type="evidence" value="ECO:0007669"/>
    <property type="project" value="UniProtKB-ARBA"/>
</dbReference>
<evidence type="ECO:0000256" key="3">
    <source>
        <dbReference type="PROSITE-ProRule" id="PRU01353"/>
    </source>
</evidence>
<evidence type="ECO:0000256" key="2">
    <source>
        <dbReference type="ARBA" id="ARBA00023295"/>
    </source>
</evidence>
<dbReference type="InterPro" id="IPR000421">
    <property type="entry name" value="FA58C"/>
</dbReference>
<dbReference type="InterPro" id="IPR008979">
    <property type="entry name" value="Galactose-bd-like_sf"/>
</dbReference>
<feature type="domain" description="GH84" evidence="5">
    <location>
        <begin position="192"/>
        <end position="473"/>
    </location>
</feature>
<dbReference type="SUPFAM" id="SSF49785">
    <property type="entry name" value="Galactose-binding domain-like"/>
    <property type="match status" value="1"/>
</dbReference>
<reference evidence="7" key="1">
    <citation type="submission" date="2020-07" db="EMBL/GenBank/DDBJ databases">
        <authorList>
            <person name="Partida-Martinez L."/>
            <person name="Huntemann M."/>
            <person name="Clum A."/>
            <person name="Wang J."/>
            <person name="Palaniappan K."/>
            <person name="Ritter S."/>
            <person name="Chen I.-M."/>
            <person name="Stamatis D."/>
            <person name="Reddy T."/>
            <person name="O'Malley R."/>
            <person name="Daum C."/>
            <person name="Shapiro N."/>
            <person name="Ivanova N."/>
            <person name="Kyrpides N."/>
            <person name="Woyke T."/>
        </authorList>
    </citation>
    <scope>NUCLEOTIDE SEQUENCE [LARGE SCALE GENOMIC DNA]</scope>
    <source>
        <strain evidence="7">AT2.8</strain>
    </source>
</reference>
<dbReference type="EC" id="3.2.1.35" evidence="6"/>
<comment type="caution">
    <text evidence="6">The sequence shown here is derived from an EMBL/GenBank/DDBJ whole genome shotgun (WGS) entry which is preliminary data.</text>
</comment>
<evidence type="ECO:0000259" key="4">
    <source>
        <dbReference type="PROSITE" id="PS50022"/>
    </source>
</evidence>
<evidence type="ECO:0000259" key="5">
    <source>
        <dbReference type="PROSITE" id="PS52009"/>
    </source>
</evidence>
<dbReference type="PANTHER" id="PTHR13170">
    <property type="entry name" value="O-GLCNACASE"/>
    <property type="match status" value="1"/>
</dbReference>
<dbReference type="AlphaFoldDB" id="A0A852T7B3"/>
<protein>
    <submittedName>
        <fullName evidence="6">Hyaluronoglucosaminidase</fullName>
        <ecNumber evidence="6">3.2.1.35</ecNumber>
    </submittedName>
</protein>